<reference evidence="3 4" key="1">
    <citation type="submission" date="2016-05" db="EMBL/GenBank/DDBJ databases">
        <title>A degradative enzymes factory behind the ericoid mycorrhizal symbiosis.</title>
        <authorList>
            <consortium name="DOE Joint Genome Institute"/>
            <person name="Martino E."/>
            <person name="Morin E."/>
            <person name="Grelet G."/>
            <person name="Kuo A."/>
            <person name="Kohler A."/>
            <person name="Daghino S."/>
            <person name="Barry K."/>
            <person name="Choi C."/>
            <person name="Cichocki N."/>
            <person name="Clum A."/>
            <person name="Copeland A."/>
            <person name="Hainaut M."/>
            <person name="Haridas S."/>
            <person name="Labutti K."/>
            <person name="Lindquist E."/>
            <person name="Lipzen A."/>
            <person name="Khouja H.-R."/>
            <person name="Murat C."/>
            <person name="Ohm R."/>
            <person name="Olson A."/>
            <person name="Spatafora J."/>
            <person name="Veneault-Fourrey C."/>
            <person name="Henrissat B."/>
            <person name="Grigoriev I."/>
            <person name="Martin F."/>
            <person name="Perotto S."/>
        </authorList>
    </citation>
    <scope>NUCLEOTIDE SEQUENCE [LARGE SCALE GENOMIC DNA]</scope>
    <source>
        <strain evidence="3 4">UAMH 7357</strain>
    </source>
</reference>
<proteinExistence type="predicted"/>
<keyword evidence="1" id="KW-0812">Transmembrane</keyword>
<sequence length="156" mass="17021">MSPMENLLRSLPLVEPLKPGQAPQRGTELYVLSVAMVVVAGSFVAARISVRLSKYTTSQGLGNDDYCVIASLISSVGLSFTEIEATVHGYGNHLDSLTKAQIHEALETYFLTIRHVFMRAESFKVVSGLILSYWSSGTGHFAALARSWILPSTLRC</sequence>
<accession>A0A2J6PEX5</accession>
<protein>
    <recommendedName>
        <fullName evidence="2">Rhodopsin domain-containing protein</fullName>
    </recommendedName>
</protein>
<keyword evidence="1" id="KW-0472">Membrane</keyword>
<evidence type="ECO:0000256" key="1">
    <source>
        <dbReference type="SAM" id="Phobius"/>
    </source>
</evidence>
<dbReference type="EMBL" id="KZ613547">
    <property type="protein sequence ID" value="PMD12601.1"/>
    <property type="molecule type" value="Genomic_DNA"/>
</dbReference>
<dbReference type="AlphaFoldDB" id="A0A2J6PEX5"/>
<feature type="domain" description="Rhodopsin" evidence="2">
    <location>
        <begin position="53"/>
        <end position="114"/>
    </location>
</feature>
<evidence type="ECO:0000259" key="2">
    <source>
        <dbReference type="Pfam" id="PF20684"/>
    </source>
</evidence>
<name>A0A2J6PEX5_9HELO</name>
<dbReference type="Pfam" id="PF20684">
    <property type="entry name" value="Fung_rhodopsin"/>
    <property type="match status" value="1"/>
</dbReference>
<feature type="transmembrane region" description="Helical" evidence="1">
    <location>
        <begin position="29"/>
        <end position="50"/>
    </location>
</feature>
<dbReference type="InterPro" id="IPR049326">
    <property type="entry name" value="Rhodopsin_dom_fungi"/>
</dbReference>
<dbReference type="Proteomes" id="UP000235672">
    <property type="component" value="Unassembled WGS sequence"/>
</dbReference>
<keyword evidence="1" id="KW-1133">Transmembrane helix</keyword>
<evidence type="ECO:0000313" key="3">
    <source>
        <dbReference type="EMBL" id="PMD12601.1"/>
    </source>
</evidence>
<keyword evidence="4" id="KW-1185">Reference proteome</keyword>
<dbReference type="STRING" id="1745343.A0A2J6PEX5"/>
<evidence type="ECO:0000313" key="4">
    <source>
        <dbReference type="Proteomes" id="UP000235672"/>
    </source>
</evidence>
<organism evidence="3 4">
    <name type="scientific">Hyaloscypha hepaticicola</name>
    <dbReference type="NCBI Taxonomy" id="2082293"/>
    <lineage>
        <taxon>Eukaryota</taxon>
        <taxon>Fungi</taxon>
        <taxon>Dikarya</taxon>
        <taxon>Ascomycota</taxon>
        <taxon>Pezizomycotina</taxon>
        <taxon>Leotiomycetes</taxon>
        <taxon>Helotiales</taxon>
        <taxon>Hyaloscyphaceae</taxon>
        <taxon>Hyaloscypha</taxon>
    </lineage>
</organism>
<gene>
    <name evidence="3" type="ORF">NA56DRAFT_481092</name>
</gene>